<comment type="caution">
    <text evidence="4">The sequence shown here is derived from an EMBL/GenBank/DDBJ whole genome shotgun (WGS) entry which is preliminary data.</text>
</comment>
<keyword evidence="5" id="KW-1185">Reference proteome</keyword>
<feature type="transmembrane region" description="Helical" evidence="2">
    <location>
        <begin position="171"/>
        <end position="198"/>
    </location>
</feature>
<evidence type="ECO:0000256" key="1">
    <source>
        <dbReference type="SAM" id="MobiDB-lite"/>
    </source>
</evidence>
<evidence type="ECO:0000313" key="3">
    <source>
        <dbReference type="EMBL" id="EMJ5134021.1"/>
    </source>
</evidence>
<evidence type="ECO:0000313" key="4">
    <source>
        <dbReference type="EMBL" id="OHT25949.1"/>
    </source>
</evidence>
<feature type="transmembrane region" description="Helical" evidence="2">
    <location>
        <begin position="219"/>
        <end position="252"/>
    </location>
</feature>
<proteinExistence type="predicted"/>
<dbReference type="EMBL" id="LVIE01000001">
    <property type="protein sequence ID" value="OHT25949.1"/>
    <property type="molecule type" value="Genomic_DNA"/>
</dbReference>
<keyword evidence="2" id="KW-1133">Transmembrane helix</keyword>
<keyword evidence="2" id="KW-0472">Membrane</keyword>
<evidence type="ECO:0008006" key="6">
    <source>
        <dbReference type="Google" id="ProtNLM"/>
    </source>
</evidence>
<dbReference type="AlphaFoldDB" id="A0A1S1HU58"/>
<sequence>MNSENFDSQNAPVPSQNQPNQVDTSIFLTEPRAVDAGEGINWISQAWAMVKEKLGMWVLINIIFFAVILVVSMIPFINFFVSFITPILIGGIIAISEKQRKTGEVEIGLLFAGFQQKFGALFAVGAINFGISLIGGIIAIMIGGTALLSIMLEMSQGGQVSPETIMALSGSFFYIFVIMAVAGLVGAAMTWFAPALIMNHDFKVGAAISASLKAVSKNILPGILFFVVLAIIMFISAIPLGLGLLITFPIMYVGYYTSYRSLFFAQTHSNNQASQQNSIIS</sequence>
<keyword evidence="2" id="KW-0812">Transmembrane</keyword>
<protein>
    <recommendedName>
        <fullName evidence="6">Transmembrane protein</fullName>
    </recommendedName>
</protein>
<dbReference type="Proteomes" id="UP000179588">
    <property type="component" value="Unassembled WGS sequence"/>
</dbReference>
<dbReference type="RefSeq" id="WP_070924909.1">
    <property type="nucleotide sequence ID" value="NZ_CANMXG010000002.1"/>
</dbReference>
<name>A0A1S1HU58_PROST</name>
<reference evidence="4 5" key="1">
    <citation type="submission" date="2016-03" db="EMBL/GenBank/DDBJ databases">
        <title>Genome sequence of Providencia stuartii strain, isolated from the salivary glands of larval Lucilia sericata.</title>
        <authorList>
            <person name="Yuan Y."/>
            <person name="Zhang Y."/>
            <person name="Fu S."/>
            <person name="Crippen T.L."/>
            <person name="Visi D."/>
            <person name="Benbow M.E."/>
            <person name="Allen M."/>
            <person name="Tomberlin J.K."/>
            <person name="Sze S.-H."/>
            <person name="Tarone A.M."/>
        </authorList>
    </citation>
    <scope>NUCLEOTIDE SEQUENCE [LARGE SCALE GENOMIC DNA]</scope>
    <source>
        <strain evidence="4 5">Crippen</strain>
    </source>
</reference>
<feature type="transmembrane region" description="Helical" evidence="2">
    <location>
        <begin position="54"/>
        <end position="74"/>
    </location>
</feature>
<dbReference type="GeneID" id="92279902"/>
<dbReference type="OrthoDB" id="5298483at2"/>
<feature type="transmembrane region" description="Helical" evidence="2">
    <location>
        <begin position="80"/>
        <end position="97"/>
    </location>
</feature>
<dbReference type="EMBL" id="ABMABF030000005">
    <property type="protein sequence ID" value="EMJ5134021.1"/>
    <property type="molecule type" value="Genomic_DNA"/>
</dbReference>
<organism evidence="4 5">
    <name type="scientific">Providencia stuartii</name>
    <dbReference type="NCBI Taxonomy" id="588"/>
    <lineage>
        <taxon>Bacteria</taxon>
        <taxon>Pseudomonadati</taxon>
        <taxon>Pseudomonadota</taxon>
        <taxon>Gammaproteobacteria</taxon>
        <taxon>Enterobacterales</taxon>
        <taxon>Morganellaceae</taxon>
        <taxon>Providencia</taxon>
    </lineage>
</organism>
<gene>
    <name evidence="4" type="ORF">A3Q29_00985</name>
    <name evidence="3" type="ORF">RG298_001733</name>
</gene>
<feature type="region of interest" description="Disordered" evidence="1">
    <location>
        <begin position="1"/>
        <end position="20"/>
    </location>
</feature>
<feature type="transmembrane region" description="Helical" evidence="2">
    <location>
        <begin position="118"/>
        <end position="151"/>
    </location>
</feature>
<evidence type="ECO:0000313" key="5">
    <source>
        <dbReference type="Proteomes" id="UP000179588"/>
    </source>
</evidence>
<evidence type="ECO:0000256" key="2">
    <source>
        <dbReference type="SAM" id="Phobius"/>
    </source>
</evidence>
<dbReference type="InterPro" id="IPR047798">
    <property type="entry name" value="BPSS1780-like"/>
</dbReference>
<accession>A0A1S1HU58</accession>
<reference evidence="3" key="2">
    <citation type="submission" date="2024-02" db="EMBL/GenBank/DDBJ databases">
        <authorList>
            <consortium name="Clinical and Environmental Microbiology Branch: Whole genome sequencing antimicrobial resistance pathogens in the healthcare setting"/>
        </authorList>
    </citation>
    <scope>NUCLEOTIDE SEQUENCE</scope>
    <source>
        <strain evidence="3">2021GO-0154</strain>
    </source>
</reference>
<dbReference type="NCBIfam" id="NF041043">
    <property type="entry name" value="BPSS1780_fam"/>
    <property type="match status" value="1"/>
</dbReference>